<dbReference type="SUPFAM" id="SSF48371">
    <property type="entry name" value="ARM repeat"/>
    <property type="match status" value="1"/>
</dbReference>
<dbReference type="SMART" id="SM00567">
    <property type="entry name" value="EZ_HEAT"/>
    <property type="match status" value="4"/>
</dbReference>
<feature type="transmembrane region" description="Helical" evidence="4">
    <location>
        <begin position="30"/>
        <end position="52"/>
    </location>
</feature>
<evidence type="ECO:0000256" key="4">
    <source>
        <dbReference type="SAM" id="Phobius"/>
    </source>
</evidence>
<dbReference type="PANTHER" id="PTHR12697">
    <property type="entry name" value="PBS LYASE HEAT-LIKE PROTEIN"/>
    <property type="match status" value="1"/>
</dbReference>
<sequence>MSVAPPFSTVAVAQIPIEQTDYDKMRRLPYLFLSSTLTGAAALILVGAPMTLFAAELGLEADRIGLLGGLMPFFQLLGIAFLPLIMRFGCKRVASTALTIRYLFLLLFLLAPGFFGAPEVVFWLLFTAMALFSLSRTIAEAAYVPWSQEFMPRLVRGAIMGRLAMASLPIALGISFGIKLWLDSRVGLDRFLPVFGIGIVVGLIGALSLLGLGGGKPDPQGVRGMAAMANLKAPLKDRNFLIFLFSSGTQYLIVTVMGVFLLLFFKLRLSLASGELIFLSTLIPVGAAIGSLATGWIVDRYGARGIRITLQVAQVFLLLSFALMSPDLPGVTIIAALMFAAFGFMAFGSITAGNVYLLNYVPPTNKESYTALSYSVDGIVGGSATFGAGFLVFWLEKSQPQVLGITLGSYETLFVLCAMILSASLVAFAFLREEGGTGVKDFISQFSTGNSLQALWGVHRYGHLTSEERRRELTYRFGGTRSALAKEELFEALRDPSFDVRYEAIQALGHLPKSARVVAELENMLCYHGLVELQYAALTALGRLRSDSSGEQIIQFLEDPNPILRARATRSLGEIRDSACLPLIRAQLQQEPELDCRLAAASALGKLGDRDSVEPLLAFYCQLVHDDVDIAGEPRSKVVLLAVAKILDCEESFSQDWRREEKFVGFRLPNLLNRLADTLRRLSDEGAQNQRKLLRQVAAELGGGDTQTAFRALQNLRPYIANSKHPNSTMVLSVMDTTRLIQSPHRALLVLLCIVMRPVLRHRLKG</sequence>
<feature type="transmembrane region" description="Helical" evidence="4">
    <location>
        <begin position="64"/>
        <end position="86"/>
    </location>
</feature>
<keyword evidence="6" id="KW-1185">Reference proteome</keyword>
<feature type="transmembrane region" description="Helical" evidence="4">
    <location>
        <begin position="240"/>
        <end position="265"/>
    </location>
</feature>
<organism evidence="5 6">
    <name type="scientific">Devosia algicola</name>
    <dbReference type="NCBI Taxonomy" id="3026418"/>
    <lineage>
        <taxon>Bacteria</taxon>
        <taxon>Pseudomonadati</taxon>
        <taxon>Pseudomonadota</taxon>
        <taxon>Alphaproteobacteria</taxon>
        <taxon>Hyphomicrobiales</taxon>
        <taxon>Devosiaceae</taxon>
        <taxon>Devosia</taxon>
    </lineage>
</organism>
<feature type="transmembrane region" description="Helical" evidence="4">
    <location>
        <begin position="369"/>
        <end position="393"/>
    </location>
</feature>
<evidence type="ECO:0000256" key="1">
    <source>
        <dbReference type="ARBA" id="ARBA00022692"/>
    </source>
</evidence>
<gene>
    <name evidence="5" type="ORF">PSQ19_18805</name>
</gene>
<dbReference type="Gene3D" id="1.25.10.10">
    <property type="entry name" value="Leucine-rich Repeat Variant"/>
    <property type="match status" value="1"/>
</dbReference>
<evidence type="ECO:0000313" key="5">
    <source>
        <dbReference type="EMBL" id="WDR02601.1"/>
    </source>
</evidence>
<feature type="transmembrane region" description="Helical" evidence="4">
    <location>
        <begin position="194"/>
        <end position="215"/>
    </location>
</feature>
<dbReference type="InterPro" id="IPR011989">
    <property type="entry name" value="ARM-like"/>
</dbReference>
<dbReference type="Pfam" id="PF07690">
    <property type="entry name" value="MFS_1"/>
    <property type="match status" value="1"/>
</dbReference>
<reference evidence="5 6" key="1">
    <citation type="submission" date="2023-02" db="EMBL/GenBank/DDBJ databases">
        <title>Devosia algicola sp. nov., isolated from the phycosphere of marine algae.</title>
        <authorList>
            <person name="Kim J.M."/>
            <person name="Lee J.K."/>
            <person name="Choi B.J."/>
            <person name="Bayburt H."/>
            <person name="Jeon C.O."/>
        </authorList>
    </citation>
    <scope>NUCLEOTIDE SEQUENCE [LARGE SCALE GENOMIC DNA]</scope>
    <source>
        <strain evidence="5 6">G20-9</strain>
    </source>
</reference>
<keyword evidence="3 4" id="KW-0472">Membrane</keyword>
<feature type="transmembrane region" description="Helical" evidence="4">
    <location>
        <begin position="163"/>
        <end position="182"/>
    </location>
</feature>
<dbReference type="Gene3D" id="1.20.1250.20">
    <property type="entry name" value="MFS general substrate transporter like domains"/>
    <property type="match status" value="1"/>
</dbReference>
<dbReference type="EMBL" id="CP118246">
    <property type="protein sequence ID" value="WDR02601.1"/>
    <property type="molecule type" value="Genomic_DNA"/>
</dbReference>
<feature type="transmembrane region" description="Helical" evidence="4">
    <location>
        <begin position="330"/>
        <end position="357"/>
    </location>
</feature>
<dbReference type="CDD" id="cd06174">
    <property type="entry name" value="MFS"/>
    <property type="match status" value="1"/>
</dbReference>
<protein>
    <submittedName>
        <fullName evidence="5">MFS transporter</fullName>
    </submittedName>
</protein>
<feature type="transmembrane region" description="Helical" evidence="4">
    <location>
        <begin position="305"/>
        <end position="324"/>
    </location>
</feature>
<evidence type="ECO:0000256" key="3">
    <source>
        <dbReference type="ARBA" id="ARBA00023136"/>
    </source>
</evidence>
<dbReference type="Pfam" id="PF13646">
    <property type="entry name" value="HEAT_2"/>
    <property type="match status" value="2"/>
</dbReference>
<dbReference type="Proteomes" id="UP001220530">
    <property type="component" value="Chromosome"/>
</dbReference>
<dbReference type="PANTHER" id="PTHR12697:SF5">
    <property type="entry name" value="DEOXYHYPUSINE HYDROXYLASE"/>
    <property type="match status" value="1"/>
</dbReference>
<feature type="transmembrane region" description="Helical" evidence="4">
    <location>
        <begin position="98"/>
        <end position="115"/>
    </location>
</feature>
<dbReference type="RefSeq" id="WP_282219003.1">
    <property type="nucleotide sequence ID" value="NZ_CP118246.1"/>
</dbReference>
<feature type="transmembrane region" description="Helical" evidence="4">
    <location>
        <begin position="277"/>
        <end position="298"/>
    </location>
</feature>
<name>A0ABY7YMQ7_9HYPH</name>
<keyword evidence="2 4" id="KW-1133">Transmembrane helix</keyword>
<proteinExistence type="predicted"/>
<evidence type="ECO:0000256" key="2">
    <source>
        <dbReference type="ARBA" id="ARBA00022989"/>
    </source>
</evidence>
<dbReference type="InterPro" id="IPR016024">
    <property type="entry name" value="ARM-type_fold"/>
</dbReference>
<accession>A0ABY7YMQ7</accession>
<dbReference type="InterPro" id="IPR011701">
    <property type="entry name" value="MFS"/>
</dbReference>
<dbReference type="InterPro" id="IPR004155">
    <property type="entry name" value="PBS_lyase_HEAT"/>
</dbReference>
<feature type="transmembrane region" description="Helical" evidence="4">
    <location>
        <begin position="413"/>
        <end position="431"/>
    </location>
</feature>
<dbReference type="InterPro" id="IPR036259">
    <property type="entry name" value="MFS_trans_sf"/>
</dbReference>
<keyword evidence="1 4" id="KW-0812">Transmembrane</keyword>
<evidence type="ECO:0000313" key="6">
    <source>
        <dbReference type="Proteomes" id="UP001220530"/>
    </source>
</evidence>
<dbReference type="SUPFAM" id="SSF103473">
    <property type="entry name" value="MFS general substrate transporter"/>
    <property type="match status" value="1"/>
</dbReference>